<keyword evidence="3" id="KW-0479">Metal-binding</keyword>
<dbReference type="Proteomes" id="UP000001876">
    <property type="component" value="Unassembled WGS sequence"/>
</dbReference>
<dbReference type="InterPro" id="IPR045054">
    <property type="entry name" value="P4HA-like"/>
</dbReference>
<dbReference type="SMART" id="SM00702">
    <property type="entry name" value="P4Hc"/>
    <property type="match status" value="1"/>
</dbReference>
<protein>
    <submittedName>
        <fullName evidence="10">Predicted protein</fullName>
    </submittedName>
</protein>
<evidence type="ECO:0000313" key="11">
    <source>
        <dbReference type="Proteomes" id="UP000001876"/>
    </source>
</evidence>
<sequence length="443" mass="47469">MCQREKKGNSAMRLLGRMEAVGLPIGPVQLRQVFFACCGAGMIAEALALMSRRDDETGARVLGKDVLVRGCGIVPGGPDGDAGMRLLEGTLRGCAGGGWEVAPVTAIDAVRVYRHPPWAPPRTEAREREEEDEEEEDEARKRMRMTAGGAAAARDVSAEADALAATLYPPGEDGEDGSFWFVCDDDGRRRPADRDALELYAPATPGTIPLDPPGLESESFRSDVPRVPGAFCVTNVFSERECAALRAAAHAIGWRRDAPDPSESGDGGLNGRLDHCELVIWPETAARIWDRIKIHAPPGAVGVNARFRFFRYGVDTIYRRHVDGSWPQAALTPEGEYVTDASEGRVRSRLTLLIYLSDGFGGGETTFYNADGCAPGTIAAAGVSPTEGGCLCFPHGDAEDSPVHEGSPVNAGLKYIIRTDVLFDKESKKADPTQGTALAEGKE</sequence>
<dbReference type="GO" id="GO:0005506">
    <property type="term" value="F:iron ion binding"/>
    <property type="evidence" value="ECO:0007669"/>
    <property type="project" value="InterPro"/>
</dbReference>
<comment type="subcellular location">
    <subcellularLocation>
        <location evidence="2">Endoplasmic reticulum membrane</location>
        <topology evidence="2">Single-pass type II membrane protein</topology>
    </subcellularLocation>
</comment>
<feature type="domain" description="Fe2OG dioxygenase" evidence="9">
    <location>
        <begin position="302"/>
        <end position="427"/>
    </location>
</feature>
<proteinExistence type="predicted"/>
<dbReference type="EMBL" id="GG663742">
    <property type="protein sequence ID" value="EEH55520.1"/>
    <property type="molecule type" value="Genomic_DNA"/>
</dbReference>
<dbReference type="AlphaFoldDB" id="C1MXT8"/>
<evidence type="ECO:0000256" key="4">
    <source>
        <dbReference type="ARBA" id="ARBA00022964"/>
    </source>
</evidence>
<dbReference type="OMA" id="FWFVCDD"/>
<dbReference type="KEGG" id="mpp:MICPUCDRAFT_69204"/>
<evidence type="ECO:0000256" key="7">
    <source>
        <dbReference type="ARBA" id="ARBA00049169"/>
    </source>
</evidence>
<dbReference type="PANTHER" id="PTHR10869:SF247">
    <property type="entry name" value="FE2OG DIOXYGENASE DOMAIN-CONTAINING PROTEIN"/>
    <property type="match status" value="1"/>
</dbReference>
<dbReference type="GO" id="GO:0031418">
    <property type="term" value="F:L-ascorbic acid binding"/>
    <property type="evidence" value="ECO:0007669"/>
    <property type="project" value="InterPro"/>
</dbReference>
<keyword evidence="6" id="KW-0408">Iron</keyword>
<evidence type="ECO:0000256" key="1">
    <source>
        <dbReference type="ARBA" id="ARBA00001961"/>
    </source>
</evidence>
<organism evidence="11">
    <name type="scientific">Micromonas pusilla (strain CCMP1545)</name>
    <name type="common">Picoplanktonic green alga</name>
    <dbReference type="NCBI Taxonomy" id="564608"/>
    <lineage>
        <taxon>Eukaryota</taxon>
        <taxon>Viridiplantae</taxon>
        <taxon>Chlorophyta</taxon>
        <taxon>Mamiellophyceae</taxon>
        <taxon>Mamiellales</taxon>
        <taxon>Mamiellaceae</taxon>
        <taxon>Micromonas</taxon>
    </lineage>
</organism>
<dbReference type="GO" id="GO:0004656">
    <property type="term" value="F:procollagen-proline 4-dioxygenase activity"/>
    <property type="evidence" value="ECO:0007669"/>
    <property type="project" value="UniProtKB-EC"/>
</dbReference>
<dbReference type="Gene3D" id="2.60.120.620">
    <property type="entry name" value="q2cbj1_9rhob like domain"/>
    <property type="match status" value="1"/>
</dbReference>
<dbReference type="InterPro" id="IPR006620">
    <property type="entry name" value="Pro_4_hyd_alph"/>
</dbReference>
<evidence type="ECO:0000313" key="10">
    <source>
        <dbReference type="EMBL" id="EEH55520.1"/>
    </source>
</evidence>
<comment type="catalytic activity">
    <reaction evidence="7">
        <text>L-prolyl-[collagen] + 2-oxoglutarate + O2 = trans-4-hydroxy-L-prolyl-[collagen] + succinate + CO2</text>
        <dbReference type="Rhea" id="RHEA:18945"/>
        <dbReference type="Rhea" id="RHEA-COMP:11676"/>
        <dbReference type="Rhea" id="RHEA-COMP:11680"/>
        <dbReference type="ChEBI" id="CHEBI:15379"/>
        <dbReference type="ChEBI" id="CHEBI:16526"/>
        <dbReference type="ChEBI" id="CHEBI:16810"/>
        <dbReference type="ChEBI" id="CHEBI:30031"/>
        <dbReference type="ChEBI" id="CHEBI:50342"/>
        <dbReference type="ChEBI" id="CHEBI:61965"/>
        <dbReference type="EC" id="1.14.11.2"/>
    </reaction>
</comment>
<reference evidence="10 11" key="1">
    <citation type="journal article" date="2009" name="Science">
        <title>Green evolution and dynamic adaptations revealed by genomes of the marine picoeukaryotes Micromonas.</title>
        <authorList>
            <person name="Worden A.Z."/>
            <person name="Lee J.H."/>
            <person name="Mock T."/>
            <person name="Rouze P."/>
            <person name="Simmons M.P."/>
            <person name="Aerts A.L."/>
            <person name="Allen A.E."/>
            <person name="Cuvelier M.L."/>
            <person name="Derelle E."/>
            <person name="Everett M.V."/>
            <person name="Foulon E."/>
            <person name="Grimwood J."/>
            <person name="Gundlach H."/>
            <person name="Henrissat B."/>
            <person name="Napoli C."/>
            <person name="McDonald S.M."/>
            <person name="Parker M.S."/>
            <person name="Rombauts S."/>
            <person name="Salamov A."/>
            <person name="Von Dassow P."/>
            <person name="Badger J.H."/>
            <person name="Coutinho P.M."/>
            <person name="Demir E."/>
            <person name="Dubchak I."/>
            <person name="Gentemann C."/>
            <person name="Eikrem W."/>
            <person name="Gready J.E."/>
            <person name="John U."/>
            <person name="Lanier W."/>
            <person name="Lindquist E.A."/>
            <person name="Lucas S."/>
            <person name="Mayer K.F."/>
            <person name="Moreau H."/>
            <person name="Not F."/>
            <person name="Otillar R."/>
            <person name="Panaud O."/>
            <person name="Pangilinan J."/>
            <person name="Paulsen I."/>
            <person name="Piegu B."/>
            <person name="Poliakov A."/>
            <person name="Robbens S."/>
            <person name="Schmutz J."/>
            <person name="Toulza E."/>
            <person name="Wyss T."/>
            <person name="Zelensky A."/>
            <person name="Zhou K."/>
            <person name="Armbrust E.V."/>
            <person name="Bhattacharya D."/>
            <person name="Goodenough U.W."/>
            <person name="Van de Peer Y."/>
            <person name="Grigoriev I.V."/>
        </authorList>
    </citation>
    <scope>NUCLEOTIDE SEQUENCE [LARGE SCALE GENOMIC DNA]</scope>
    <source>
        <strain evidence="10 11">CCMP1545</strain>
    </source>
</reference>
<accession>C1MXT8</accession>
<dbReference type="Pfam" id="PF13640">
    <property type="entry name" value="2OG-FeII_Oxy_3"/>
    <property type="match status" value="1"/>
</dbReference>
<evidence type="ECO:0000256" key="2">
    <source>
        <dbReference type="ARBA" id="ARBA00004648"/>
    </source>
</evidence>
<dbReference type="GeneID" id="9685891"/>
<evidence type="ECO:0000259" key="9">
    <source>
        <dbReference type="PROSITE" id="PS51471"/>
    </source>
</evidence>
<comment type="cofactor">
    <cofactor evidence="1">
        <name>L-ascorbate</name>
        <dbReference type="ChEBI" id="CHEBI:38290"/>
    </cofactor>
</comment>
<dbReference type="InterPro" id="IPR005123">
    <property type="entry name" value="Oxoglu/Fe-dep_dioxygenase_dom"/>
</dbReference>
<evidence type="ECO:0000256" key="6">
    <source>
        <dbReference type="ARBA" id="ARBA00023004"/>
    </source>
</evidence>
<dbReference type="InterPro" id="IPR044862">
    <property type="entry name" value="Pro_4_hyd_alph_FE2OG_OXY"/>
</dbReference>
<dbReference type="OrthoDB" id="69177at2759"/>
<dbReference type="GO" id="GO:0005789">
    <property type="term" value="C:endoplasmic reticulum membrane"/>
    <property type="evidence" value="ECO:0007669"/>
    <property type="project" value="UniProtKB-SubCell"/>
</dbReference>
<dbReference type="PROSITE" id="PS51471">
    <property type="entry name" value="FE2OG_OXY"/>
    <property type="match status" value="1"/>
</dbReference>
<dbReference type="PANTHER" id="PTHR10869">
    <property type="entry name" value="PROLYL 4-HYDROXYLASE ALPHA SUBUNIT"/>
    <property type="match status" value="1"/>
</dbReference>
<evidence type="ECO:0000256" key="5">
    <source>
        <dbReference type="ARBA" id="ARBA00023002"/>
    </source>
</evidence>
<feature type="region of interest" description="Disordered" evidence="8">
    <location>
        <begin position="117"/>
        <end position="142"/>
    </location>
</feature>
<evidence type="ECO:0000256" key="8">
    <source>
        <dbReference type="SAM" id="MobiDB-lite"/>
    </source>
</evidence>
<dbReference type="RefSeq" id="XP_003060751.1">
    <property type="nucleotide sequence ID" value="XM_003060705.1"/>
</dbReference>
<keyword evidence="11" id="KW-1185">Reference proteome</keyword>
<dbReference type="eggNOG" id="ENOG502QW74">
    <property type="taxonomic scope" value="Eukaryota"/>
</dbReference>
<name>C1MXT8_MICPC</name>
<keyword evidence="4" id="KW-0223">Dioxygenase</keyword>
<keyword evidence="5" id="KW-0560">Oxidoreductase</keyword>
<evidence type="ECO:0000256" key="3">
    <source>
        <dbReference type="ARBA" id="ARBA00022723"/>
    </source>
</evidence>
<dbReference type="STRING" id="564608.C1MXT8"/>
<gene>
    <name evidence="10" type="ORF">MICPUCDRAFT_69204</name>
</gene>